<gene>
    <name evidence="1" type="ORF">F9C07_2078948</name>
</gene>
<proteinExistence type="predicted"/>
<reference evidence="2" key="1">
    <citation type="journal article" date="2021" name="G3 (Bethesda)">
        <title>Chromosome assembled and annotated genome sequence of Aspergillus flavus NRRL 3357.</title>
        <authorList>
            <person name="Skerker J.M."/>
            <person name="Pianalto K.M."/>
            <person name="Mondo S.J."/>
            <person name="Yang K."/>
            <person name="Arkin A.P."/>
            <person name="Keller N.P."/>
            <person name="Grigoriev I.V."/>
            <person name="Louise Glass N.L."/>
        </authorList>
    </citation>
    <scope>NUCLEOTIDE SEQUENCE [LARGE SCALE GENOMIC DNA]</scope>
    <source>
        <strain evidence="2">ATCC 200026 / FGSC A1120 / IAM 13836 / NRRL 3357 / JCM 12722 / SRRC 167</strain>
    </source>
</reference>
<evidence type="ECO:0000313" key="2">
    <source>
        <dbReference type="Proteomes" id="UP000596276"/>
    </source>
</evidence>
<dbReference type="VEuPathDB" id="FungiDB:AFLA_012658"/>
<sequence length="925" mass="101689">MANISRNTEMRRTLAQIVRVNDGQVHIKDSFTIYTADSGKTSNGPPTVGAVDHNLHRLALDLDCLSLDSRCHHFSFLVSEPVLSRHPGLPLYCQRWPLGLVPRLLLGIFRSSVVTLLKNLRRWVIRLNLGPVADLLVLRDKTGEREVGKFLKSQTFDIKSSILIGTLGNPQPTREPSTVSLTRVQSSCSPVLKLRLVLSLSPCYTPVQYQMLEKLREESKVLSGTNTLSLSLRTFNTWSARLRLYQLSLEDSYAENLKYKSYMIPAEVYNLYHNPGRWIKAAQGGVSSRSSSDTVCRIVDNISATRLCVEEMSTYDHRVGRKFFINQIYYLACGNGQVANPGAWNVPFPVVDGAEHISPYVNMADGGNTIFASDGGRIYRDVKLAAPPAQKSLSFKSYTTTLHVSDPNNLPVANSQLEISTDSRTPGNINGVYYVLGVEPVKIKTDATGVATVIQETENINCAVLKIEAGAGTTQAVINPRMKSFEKLGQLDSASSLRHASFPTNTVAGGMRGSPQFSPLVESSVMEADVNAVAQGMKSLKTAYSHIQTPDLRSRKLFNLNCDVIPADLGHGLEITGSMIALGDLFLLLKSATDATSNVVWNAASDAWHFIVQTAEQVYHAVLDTVDAIVGTIEWIFNSVKTAITKIIRYVEFLFEWDDIRRTKDVMYNITKLFFQHQIDGISEEKRNFETMITSAEQSLGEFAGFSDWSNLGDAAKQPASANVKNPATGQTPGSQMLGNHYRTHAGGLRIVQYPVPSSKIDKDSVQRSLDGQLGDVAKEFGLMEIKAALEKLAVIIVDGILSSTRVVVDTLLDLQKELATAGFDALAAKLHIPIISDILNEIGIEDVSLLDLFTWISATSFNVVYKIVTNTAPFLDNEDVQALITAKSWDELTPLFHTPSSMTTDLIVLVCGNLEPTLPRLDTA</sequence>
<evidence type="ECO:0000313" key="1">
    <source>
        <dbReference type="EMBL" id="QRD81698.1"/>
    </source>
</evidence>
<organism evidence="1 2">
    <name type="scientific">Aspergillus flavus (strain ATCC 200026 / FGSC A1120 / IAM 13836 / NRRL 3357 / JCM 12722 / SRRC 167)</name>
    <dbReference type="NCBI Taxonomy" id="332952"/>
    <lineage>
        <taxon>Eukaryota</taxon>
        <taxon>Fungi</taxon>
        <taxon>Dikarya</taxon>
        <taxon>Ascomycota</taxon>
        <taxon>Pezizomycotina</taxon>
        <taxon>Eurotiomycetes</taxon>
        <taxon>Eurotiomycetidae</taxon>
        <taxon>Eurotiales</taxon>
        <taxon>Aspergillaceae</taxon>
        <taxon>Aspergillus</taxon>
        <taxon>Aspergillus subgen. Circumdati</taxon>
    </lineage>
</organism>
<name>A0A7U2MDK6_ASPFN</name>
<protein>
    <submittedName>
        <fullName evidence="1">Uncharacterized protein</fullName>
    </submittedName>
</protein>
<keyword evidence="2" id="KW-1185">Reference proteome</keyword>
<accession>A0A7U2MDK6</accession>
<dbReference type="EMBL" id="CP044622">
    <property type="protein sequence ID" value="QRD81698.1"/>
    <property type="molecule type" value="Genomic_DNA"/>
</dbReference>
<dbReference type="AlphaFoldDB" id="A0A7U2MDK6"/>
<dbReference type="VEuPathDB" id="FungiDB:F9C07_2078948"/>
<dbReference type="Proteomes" id="UP000596276">
    <property type="component" value="Chromosome 2"/>
</dbReference>